<dbReference type="Pfam" id="PF13559">
    <property type="entry name" value="DUF4129"/>
    <property type="match status" value="1"/>
</dbReference>
<organism evidence="4 5">
    <name type="scientific">Pedobacter vanadiisoli</name>
    <dbReference type="NCBI Taxonomy" id="1761975"/>
    <lineage>
        <taxon>Bacteria</taxon>
        <taxon>Pseudomonadati</taxon>
        <taxon>Bacteroidota</taxon>
        <taxon>Sphingobacteriia</taxon>
        <taxon>Sphingobacteriales</taxon>
        <taxon>Sphingobacteriaceae</taxon>
        <taxon>Pedobacter</taxon>
    </lineage>
</organism>
<feature type="chain" id="PRO_5045144020" evidence="2">
    <location>
        <begin position="24"/>
        <end position="242"/>
    </location>
</feature>
<feature type="transmembrane region" description="Helical" evidence="1">
    <location>
        <begin position="100"/>
        <end position="119"/>
    </location>
</feature>
<dbReference type="Proteomes" id="UP001597461">
    <property type="component" value="Unassembled WGS sequence"/>
</dbReference>
<feature type="domain" description="Protein-glutamine gamma-glutamyltransferase-like C-terminal" evidence="3">
    <location>
        <begin position="167"/>
        <end position="224"/>
    </location>
</feature>
<dbReference type="InterPro" id="IPR025403">
    <property type="entry name" value="TgpA-like_C"/>
</dbReference>
<gene>
    <name evidence="4" type="ORF">ACFSR6_09670</name>
</gene>
<keyword evidence="5" id="KW-1185">Reference proteome</keyword>
<dbReference type="EMBL" id="JBHULL010000008">
    <property type="protein sequence ID" value="MFD2582756.1"/>
    <property type="molecule type" value="Genomic_DNA"/>
</dbReference>
<feature type="signal peptide" evidence="2">
    <location>
        <begin position="1"/>
        <end position="23"/>
    </location>
</feature>
<keyword evidence="2" id="KW-0732">Signal</keyword>
<comment type="caution">
    <text evidence="4">The sequence shown here is derived from an EMBL/GenBank/DDBJ whole genome shotgun (WGS) entry which is preliminary data.</text>
</comment>
<keyword evidence="1" id="KW-1133">Transmembrane helix</keyword>
<dbReference type="RefSeq" id="WP_379078152.1">
    <property type="nucleotide sequence ID" value="NZ_JBHULL010000008.1"/>
</dbReference>
<evidence type="ECO:0000313" key="5">
    <source>
        <dbReference type="Proteomes" id="UP001597461"/>
    </source>
</evidence>
<accession>A0ABW5MIX6</accession>
<name>A0ABW5MIX6_9SPHI</name>
<evidence type="ECO:0000259" key="3">
    <source>
        <dbReference type="Pfam" id="PF13559"/>
    </source>
</evidence>
<protein>
    <submittedName>
        <fullName evidence="4">DUF4129 domain-containing protein</fullName>
    </submittedName>
</protein>
<reference evidence="5" key="1">
    <citation type="journal article" date="2019" name="Int. J. Syst. Evol. Microbiol.">
        <title>The Global Catalogue of Microorganisms (GCM) 10K type strain sequencing project: providing services to taxonomists for standard genome sequencing and annotation.</title>
        <authorList>
            <consortium name="The Broad Institute Genomics Platform"/>
            <consortium name="The Broad Institute Genome Sequencing Center for Infectious Disease"/>
            <person name="Wu L."/>
            <person name="Ma J."/>
        </authorList>
    </citation>
    <scope>NUCLEOTIDE SEQUENCE [LARGE SCALE GENOMIC DNA]</scope>
    <source>
        <strain evidence="5">KCTC 42866</strain>
    </source>
</reference>
<evidence type="ECO:0000256" key="1">
    <source>
        <dbReference type="SAM" id="Phobius"/>
    </source>
</evidence>
<keyword evidence="1" id="KW-0472">Membrane</keyword>
<evidence type="ECO:0000256" key="2">
    <source>
        <dbReference type="SAM" id="SignalP"/>
    </source>
</evidence>
<proteinExistence type="predicted"/>
<evidence type="ECO:0000313" key="4">
    <source>
        <dbReference type="EMBL" id="MFD2582756.1"/>
    </source>
</evidence>
<sequence>MQRVFVRYLFVSLLFFIPVISNAQTVKPKPVVKEVRIDSIKITPSKFDKDSISIYKEQKEFQYDEVGRQQLSWWDKFWMLFWRLIGSLIQGAASNLISRYIFIGLGIALVLYIVIKSIGTENIFRKKSKETFLPYDVITENIHEIDYEQELQRLVAERKFRLAVRLLYLRALKKLSDAEIINWQPNKTNYNYLMEIDKPELRNDFSKLTLQFDYIWYGDFPIDEVKFDPINQSFNQFNNQIK</sequence>
<keyword evidence="1" id="KW-0812">Transmembrane</keyword>